<feature type="compositionally biased region" description="Basic and acidic residues" evidence="2">
    <location>
        <begin position="1592"/>
        <end position="1604"/>
    </location>
</feature>
<dbReference type="GO" id="GO:0005634">
    <property type="term" value="C:nucleus"/>
    <property type="evidence" value="ECO:0007669"/>
    <property type="project" value="TreeGrafter"/>
</dbReference>
<comment type="caution">
    <text evidence="4">The sequence shown here is derived from an EMBL/GenBank/DDBJ whole genome shotgun (WGS) entry which is preliminary data.</text>
</comment>
<dbReference type="PANTHER" id="PTHR22380">
    <property type="entry name" value="TESTIS-EXPRESSED PROTEIN 15"/>
    <property type="match status" value="1"/>
</dbReference>
<keyword evidence="5" id="KW-1185">Reference proteome</keyword>
<feature type="region of interest" description="Disordered" evidence="2">
    <location>
        <begin position="1552"/>
        <end position="1571"/>
    </location>
</feature>
<proteinExistence type="predicted"/>
<feature type="region of interest" description="Disordered" evidence="2">
    <location>
        <begin position="717"/>
        <end position="737"/>
    </location>
</feature>
<dbReference type="InterPro" id="IPR026616">
    <property type="entry name" value="TEX15"/>
</dbReference>
<feature type="compositionally biased region" description="Basic and acidic residues" evidence="2">
    <location>
        <begin position="717"/>
        <end position="735"/>
    </location>
</feature>
<dbReference type="OrthoDB" id="10054471at2759"/>
<dbReference type="GO" id="GO:0007140">
    <property type="term" value="P:male meiotic nuclear division"/>
    <property type="evidence" value="ECO:0007669"/>
    <property type="project" value="InterPro"/>
</dbReference>
<feature type="compositionally biased region" description="Polar residues" evidence="2">
    <location>
        <begin position="583"/>
        <end position="594"/>
    </location>
</feature>
<feature type="region of interest" description="Disordered" evidence="2">
    <location>
        <begin position="2042"/>
        <end position="2063"/>
    </location>
</feature>
<evidence type="ECO:0000313" key="4">
    <source>
        <dbReference type="EMBL" id="PFX15740.1"/>
    </source>
</evidence>
<gene>
    <name evidence="4" type="primary">FAM208A</name>
    <name evidence="4" type="ORF">AWC38_SpisGene20030</name>
</gene>
<sequence>MSLIVEAFAWKFACHSSLAVEMADIRDPSWSFKAYTIPRKERRPSEDCQYVLPVNSREAKEIEQSIKRLTWDTNDLVDRVVSISYIKKVDNLVLEREYHEKRASMRDEGRLPKELSQQLAFCVETEDCRVRDICRIGLVCDGVDHTLGDGYMGVTVWRCPDLCLRAFRWPTSGTAYLMVFKIVKGRVKFVSAKLSPEGHTLEPSPNYDCHVSRNTACSSVTDLTALMRSTQYYLYEYDDEGLPSKRPRHCLPFAVIALHRSEEMASLLKSPVCLENVASAVKDSTLPIEDLTPFFNEEDGILAWRGLVTCKDKKLGCVSLLAGHKLGINFWKSYLDVSTKILFKQLGALLPGDVKSAWRSPLDYRNYVLSLCTMRVASRQQSETFTSFTRHLAIKAKAAGVLCIDPSTTMFLVPSGKLAVRLGFCAVAEPLRMFCIVCRRQSPFPPSVCPLTPPTVSRSAQSSPSTPVWPPVSILRPASLDFNVRHKSKIVVSSPSNSLRHSHPRHIAKRSLSFSHSPVRNDSKSLQRTSRSASSSGTVAFQGDIAMDSTMSSDFSNDNVMSTTEEDCLKNQSRMPDADSKGNEINSANSLKGRSCNSLDVEHLESNPEYSTVSCASFDTVKSSKPKLAVLNLSRLKTLRRLRNVSTNAQNGNSESIIQSNGSTNSKSSRTPNERPHTPTTSTNFFPFWPDSPLVLFPDRERIPFLSDTPVKTIQAEDTREAISESPREDFRTDLSKPGVERPFNSLEDEYRNSSSFCVKNWNFNSSYLNDKAILHTLSKAASREGFLKLQRSTHVETSDFCNIEAFPQFVNLEDVNDLKKRETRAEMPHPHDDNQAIQPTEVDLRCSSNEEPTENACKGTKSTEIPQVHDDLHAINADVLKSSQLAPYDSSSRQSKYVENAAYGSPLPTQSLRLHRTVNEHVPKAFTSFLNPTGGAECTSKLMITSTSKKPSSNIVGQRSLCQKFTRNENRKATEKQCCVFATDLEQLCTTVDSEKGTRQSSTEVLTEVMDSFDGFDTSLLTAREKDACLDGVICFESGNPGKHEILQISGKREEEVMRYSKNIVSENLELNSDSPLKSPKLSVVQCKQRQNSFTDTPNYLENYDLGVVKERGSQCASMTLSRSSPPNWTGKGNEAPNDDVGIVVLEGNSCSRGKCDVQPFKMNEKSDSKPSAFRCMVKEKVVDFHEDTGAQLGGVIETSLLHDGGLQKASKGRSSNFKKESYSSHVEENGCVRVCDVDSELDKPHHPTDIWSAIDTEFAEPVTVICSPPSSVETFTMKFPGNVASEDDLAEEFTKEIRTTEEETLLLEKRLQGVFSEPLVVNCSHVDSEIVGSPGVRCPNKAASSKGNLALSGSGSMEAFKQVVPVASVSETADEELQTGQLPEIFGSFPEASEMFVDSSPKEPHFTETNTILGRSNKCSEPAASLSMKLSNEEIAIQSKKSRVSNSLASPRQRNNEWLGTSLKGVNCPFKDLHTKSCSLIKAVDNTTSQTTEGRCNEVKVKFATETQPSRKRRQEAQGGREMKTKSRQGKFVCIAQWKGKEEVETENCQDKSTCSARSQGDDTPHRNDLASQGTVNCISNLPCFREFEGQRKEQQTDDSIKRLPSKQAQNSWIHATNADERVDLIHGGNACVTLIHKARIEAKNTADEGKKKSVTFVSTPIKKRRDQDLIKEKREQRSNFNCSSCHLHAKKERLPVNLEDKLRSSKNESPKAKVVIGQKPVTPNRMQQEASPKNPIANDLKNSPLSDNKQLTYTLDTVKTCGFNSPKTGRSGSQTVPSGEKSASNPVGTRDISLKSAERNAFTAKHLKQDKITKPTELLNSTLSHLNFSKKLEIIVQLDTNKDCCSDKRRNKDLHGRIESLGDINDVDRDILAYNRTITGKKKIVPELEKASKQRKSSRRPPLSYIGGCQDLESKAPDKVFVPIFSEDNRLIGHYTERSHRDHNRDLDKNDALMNHADHAYPYPRRVPPIQPVHSSFQNREIKVLPQFMPDASNQYPQRGITNPTRFQFVYPRFPNYSRPAFVRGMYQAHPLLSPAPTLSGPWSSPGNAYQVRNTPIRPR</sequence>
<feature type="domain" description="TASOR pseudo-PARP" evidence="3">
    <location>
        <begin position="104"/>
        <end position="252"/>
    </location>
</feature>
<dbReference type="GO" id="GO:0007130">
    <property type="term" value="P:synaptonemal complex assembly"/>
    <property type="evidence" value="ECO:0007669"/>
    <property type="project" value="TreeGrafter"/>
</dbReference>
<evidence type="ECO:0000259" key="3">
    <source>
        <dbReference type="Pfam" id="PF12509"/>
    </source>
</evidence>
<feature type="region of interest" description="Disordered" evidence="2">
    <location>
        <begin position="1766"/>
        <end position="1791"/>
    </location>
</feature>
<evidence type="ECO:0000256" key="2">
    <source>
        <dbReference type="SAM" id="MobiDB-lite"/>
    </source>
</evidence>
<reference evidence="5" key="1">
    <citation type="journal article" date="2017" name="bioRxiv">
        <title>Comparative analysis of the genomes of Stylophora pistillata and Acropora digitifera provides evidence for extensive differences between species of corals.</title>
        <authorList>
            <person name="Voolstra C.R."/>
            <person name="Li Y."/>
            <person name="Liew Y.J."/>
            <person name="Baumgarten S."/>
            <person name="Zoccola D."/>
            <person name="Flot J.-F."/>
            <person name="Tambutte S."/>
            <person name="Allemand D."/>
            <person name="Aranda M."/>
        </authorList>
    </citation>
    <scope>NUCLEOTIDE SEQUENCE [LARGE SCALE GENOMIC DNA]</scope>
</reference>
<dbReference type="InterPro" id="IPR022188">
    <property type="entry name" value="TASOR_DUF3715"/>
</dbReference>
<dbReference type="GO" id="GO:0010569">
    <property type="term" value="P:regulation of double-strand break repair via homologous recombination"/>
    <property type="evidence" value="ECO:0007669"/>
    <property type="project" value="InterPro"/>
</dbReference>
<protein>
    <submittedName>
        <fullName evidence="4">Protein FAM208A</fullName>
    </submittedName>
</protein>
<feature type="region of interest" description="Disordered" evidence="2">
    <location>
        <begin position="572"/>
        <end position="594"/>
    </location>
</feature>
<dbReference type="Proteomes" id="UP000225706">
    <property type="component" value="Unassembled WGS sequence"/>
</dbReference>
<organism evidence="4 5">
    <name type="scientific">Stylophora pistillata</name>
    <name type="common">Smooth cauliflower coral</name>
    <dbReference type="NCBI Taxonomy" id="50429"/>
    <lineage>
        <taxon>Eukaryota</taxon>
        <taxon>Metazoa</taxon>
        <taxon>Cnidaria</taxon>
        <taxon>Anthozoa</taxon>
        <taxon>Hexacorallia</taxon>
        <taxon>Scleractinia</taxon>
        <taxon>Astrocoeniina</taxon>
        <taxon>Pocilloporidae</taxon>
        <taxon>Stylophora</taxon>
    </lineage>
</organism>
<feature type="region of interest" description="Disordered" evidence="2">
    <location>
        <begin position="1727"/>
        <end position="1748"/>
    </location>
</feature>
<feature type="region of interest" description="Disordered" evidence="2">
    <location>
        <begin position="1592"/>
        <end position="1611"/>
    </location>
</feature>
<evidence type="ECO:0000256" key="1">
    <source>
        <dbReference type="SAM" id="Coils"/>
    </source>
</evidence>
<feature type="compositionally biased region" description="Basic residues" evidence="2">
    <location>
        <begin position="500"/>
        <end position="509"/>
    </location>
</feature>
<dbReference type="Pfam" id="PF12509">
    <property type="entry name" value="DUF3715"/>
    <property type="match status" value="1"/>
</dbReference>
<feature type="region of interest" description="Disordered" evidence="2">
    <location>
        <begin position="493"/>
        <end position="538"/>
    </location>
</feature>
<name>A0A2B4RGX8_STYPI</name>
<dbReference type="PANTHER" id="PTHR22380:SF1">
    <property type="entry name" value="TESTIS-EXPRESSED PROTEIN 15"/>
    <property type="match status" value="1"/>
</dbReference>
<accession>A0A2B4RGX8</accession>
<feature type="compositionally biased region" description="Basic and acidic residues" evidence="2">
    <location>
        <begin position="1562"/>
        <end position="1571"/>
    </location>
</feature>
<feature type="compositionally biased region" description="Polar residues" evidence="2">
    <location>
        <begin position="644"/>
        <end position="671"/>
    </location>
</feature>
<feature type="region of interest" description="Disordered" evidence="2">
    <location>
        <begin position="644"/>
        <end position="684"/>
    </location>
</feature>
<feature type="region of interest" description="Disordered" evidence="2">
    <location>
        <begin position="1507"/>
        <end position="1527"/>
    </location>
</feature>
<keyword evidence="1" id="KW-0175">Coiled coil</keyword>
<feature type="compositionally biased region" description="Polar residues" evidence="2">
    <location>
        <begin position="2044"/>
        <end position="2057"/>
    </location>
</feature>
<feature type="compositionally biased region" description="Low complexity" evidence="2">
    <location>
        <begin position="526"/>
        <end position="536"/>
    </location>
</feature>
<dbReference type="EMBL" id="LSMT01000616">
    <property type="protein sequence ID" value="PFX15740.1"/>
    <property type="molecule type" value="Genomic_DNA"/>
</dbReference>
<evidence type="ECO:0000313" key="5">
    <source>
        <dbReference type="Proteomes" id="UP000225706"/>
    </source>
</evidence>
<feature type="compositionally biased region" description="Polar residues" evidence="2">
    <location>
        <begin position="1766"/>
        <end position="1790"/>
    </location>
</feature>
<feature type="coiled-coil region" evidence="1">
    <location>
        <begin position="1285"/>
        <end position="1312"/>
    </location>
</feature>
<feature type="compositionally biased region" description="Basic and acidic residues" evidence="2">
    <location>
        <begin position="1517"/>
        <end position="1527"/>
    </location>
</feature>